<comment type="caution">
    <text evidence="2">The sequence shown here is derived from an EMBL/GenBank/DDBJ whole genome shotgun (WGS) entry which is preliminary data.</text>
</comment>
<evidence type="ECO:0000313" key="2">
    <source>
        <dbReference type="EMBL" id="KAE9979200.1"/>
    </source>
</evidence>
<name>A0A8H3V0K6_VENIN</name>
<evidence type="ECO:0000313" key="3">
    <source>
        <dbReference type="Proteomes" id="UP000447873"/>
    </source>
</evidence>
<protein>
    <submittedName>
        <fullName evidence="2">Uncharacterized protein</fullName>
    </submittedName>
</protein>
<dbReference type="Proteomes" id="UP000447873">
    <property type="component" value="Unassembled WGS sequence"/>
</dbReference>
<sequence length="54" mass="5873">MKLLLIPAVLGLFSQLASGCQCKSPSGQIDLSLSQRACANCDGTWNYLNRDKDQ</sequence>
<dbReference type="PROSITE" id="PS51257">
    <property type="entry name" value="PROKAR_LIPOPROTEIN"/>
    <property type="match status" value="1"/>
</dbReference>
<gene>
    <name evidence="2" type="ORF">EG328_001036</name>
</gene>
<feature type="signal peptide" evidence="1">
    <location>
        <begin position="1"/>
        <end position="19"/>
    </location>
</feature>
<evidence type="ECO:0000256" key="1">
    <source>
        <dbReference type="SAM" id="SignalP"/>
    </source>
</evidence>
<accession>A0A8H3V0K6</accession>
<keyword evidence="1" id="KW-0732">Signal</keyword>
<organism evidence="2 3">
    <name type="scientific">Venturia inaequalis</name>
    <name type="common">Apple scab fungus</name>
    <dbReference type="NCBI Taxonomy" id="5025"/>
    <lineage>
        <taxon>Eukaryota</taxon>
        <taxon>Fungi</taxon>
        <taxon>Dikarya</taxon>
        <taxon>Ascomycota</taxon>
        <taxon>Pezizomycotina</taxon>
        <taxon>Dothideomycetes</taxon>
        <taxon>Pleosporomycetidae</taxon>
        <taxon>Venturiales</taxon>
        <taxon>Venturiaceae</taxon>
        <taxon>Venturia</taxon>
    </lineage>
</organism>
<proteinExistence type="predicted"/>
<dbReference type="AlphaFoldDB" id="A0A8H3V0K6"/>
<feature type="chain" id="PRO_5034244216" evidence="1">
    <location>
        <begin position="20"/>
        <end position="54"/>
    </location>
</feature>
<reference evidence="2 3" key="1">
    <citation type="submission" date="2018-12" db="EMBL/GenBank/DDBJ databases">
        <title>Venturia inaequalis Genome Resource.</title>
        <authorList>
            <person name="Lichtner F.J."/>
        </authorList>
    </citation>
    <scope>NUCLEOTIDE SEQUENCE [LARGE SCALE GENOMIC DNA]</scope>
    <source>
        <strain evidence="2 3">120213</strain>
    </source>
</reference>
<dbReference type="EMBL" id="WNWS01000122">
    <property type="protein sequence ID" value="KAE9979200.1"/>
    <property type="molecule type" value="Genomic_DNA"/>
</dbReference>